<keyword evidence="3" id="KW-0436">Ligase</keyword>
<sequence>MSNHFFLAIPIAENLRSLLYETTDPFLESVCYKRRTDPRDYHITLFFFGGVDEERQENLNRTVARVTEKISAFQVILTGIDGFGEKHHPRVLFASLAPNHSLEALREKLSRELAEIGFVTESRPFHPHITLAKRWIEGELYHDLPVMDCAVSGKSWEVNGISLFRVRPGMSPQYQSVANFPFRNK</sequence>
<comment type="function">
    <text evidence="2">Hydrolyzes RNA 2',3'-cyclic phosphodiester to an RNA 2'-phosphomonoester.</text>
</comment>
<dbReference type="EC" id="3.1.4.58" evidence="2"/>
<dbReference type="STRING" id="269670.SAMN02982927_01658"/>
<feature type="short sequence motif" description="HXTX 1" evidence="2">
    <location>
        <begin position="42"/>
        <end position="45"/>
    </location>
</feature>
<organism evidence="3 4">
    <name type="scientific">Sporolactobacillus nakayamae</name>
    <dbReference type="NCBI Taxonomy" id="269670"/>
    <lineage>
        <taxon>Bacteria</taxon>
        <taxon>Bacillati</taxon>
        <taxon>Bacillota</taxon>
        <taxon>Bacilli</taxon>
        <taxon>Bacillales</taxon>
        <taxon>Sporolactobacillaceae</taxon>
        <taxon>Sporolactobacillus</taxon>
    </lineage>
</organism>
<dbReference type="OrthoDB" id="9789350at2"/>
<dbReference type="InterPro" id="IPR004175">
    <property type="entry name" value="RNA_CPDase"/>
</dbReference>
<feature type="short sequence motif" description="HXTX 2" evidence="2">
    <location>
        <begin position="128"/>
        <end position="131"/>
    </location>
</feature>
<dbReference type="InterPro" id="IPR009097">
    <property type="entry name" value="Cyclic_Pdiesterase"/>
</dbReference>
<reference evidence="4" key="1">
    <citation type="submission" date="2016-10" db="EMBL/GenBank/DDBJ databases">
        <authorList>
            <person name="Varghese N."/>
            <person name="Submissions S."/>
        </authorList>
    </citation>
    <scope>NUCLEOTIDE SEQUENCE [LARGE SCALE GENOMIC DNA]</scope>
    <source>
        <strain evidence="4">ATCC 700379</strain>
    </source>
</reference>
<evidence type="ECO:0000313" key="4">
    <source>
        <dbReference type="Proteomes" id="UP000198752"/>
    </source>
</evidence>
<comment type="catalytic activity">
    <reaction evidence="2">
        <text>a 3'-end 2',3'-cyclophospho-ribonucleotide-RNA + H2O = a 3'-end 2'-phospho-ribonucleotide-RNA + H(+)</text>
        <dbReference type="Rhea" id="RHEA:11828"/>
        <dbReference type="Rhea" id="RHEA-COMP:10464"/>
        <dbReference type="Rhea" id="RHEA-COMP:17353"/>
        <dbReference type="ChEBI" id="CHEBI:15377"/>
        <dbReference type="ChEBI" id="CHEBI:15378"/>
        <dbReference type="ChEBI" id="CHEBI:83064"/>
        <dbReference type="ChEBI" id="CHEBI:173113"/>
        <dbReference type="EC" id="3.1.4.58"/>
    </reaction>
</comment>
<protein>
    <recommendedName>
        <fullName evidence="2">RNA 2',3'-cyclic phosphodiesterase</fullName>
        <shortName evidence="2">RNA 2',3'-CPDase</shortName>
        <ecNumber evidence="2">3.1.4.58</ecNumber>
    </recommendedName>
</protein>
<keyword evidence="4" id="KW-1185">Reference proteome</keyword>
<dbReference type="EMBL" id="FOOY01000010">
    <property type="protein sequence ID" value="SFG42411.1"/>
    <property type="molecule type" value="Genomic_DNA"/>
</dbReference>
<dbReference type="Proteomes" id="UP000198752">
    <property type="component" value="Unassembled WGS sequence"/>
</dbReference>
<dbReference type="GO" id="GO:0004113">
    <property type="term" value="F:2',3'-cyclic-nucleotide 3'-phosphodiesterase activity"/>
    <property type="evidence" value="ECO:0007669"/>
    <property type="project" value="InterPro"/>
</dbReference>
<dbReference type="GO" id="GO:0016874">
    <property type="term" value="F:ligase activity"/>
    <property type="evidence" value="ECO:0007669"/>
    <property type="project" value="UniProtKB-KW"/>
</dbReference>
<name>A0A1I2RXC0_9BACL</name>
<proteinExistence type="inferred from homology"/>
<comment type="similarity">
    <text evidence="2">Belongs to the 2H phosphoesterase superfamily. ThpR family.</text>
</comment>
<dbReference type="AlphaFoldDB" id="A0A1I2RXC0"/>
<evidence type="ECO:0000256" key="1">
    <source>
        <dbReference type="ARBA" id="ARBA00022801"/>
    </source>
</evidence>
<dbReference type="SUPFAM" id="SSF55144">
    <property type="entry name" value="LigT-like"/>
    <property type="match status" value="1"/>
</dbReference>
<feature type="active site" description="Proton acceptor" evidence="2">
    <location>
        <position position="128"/>
    </location>
</feature>
<dbReference type="PANTHER" id="PTHR35561:SF1">
    <property type="entry name" value="RNA 2',3'-CYCLIC PHOSPHODIESTERASE"/>
    <property type="match status" value="1"/>
</dbReference>
<dbReference type="GO" id="GO:0008664">
    <property type="term" value="F:RNA 2',3'-cyclic 3'-phosphodiesterase activity"/>
    <property type="evidence" value="ECO:0007669"/>
    <property type="project" value="UniProtKB-EC"/>
</dbReference>
<evidence type="ECO:0000313" key="3">
    <source>
        <dbReference type="EMBL" id="SFG42411.1"/>
    </source>
</evidence>
<dbReference type="Gene3D" id="3.90.1140.10">
    <property type="entry name" value="Cyclic phosphodiesterase"/>
    <property type="match status" value="1"/>
</dbReference>
<dbReference type="Pfam" id="PF13563">
    <property type="entry name" value="2_5_RNA_ligase2"/>
    <property type="match status" value="1"/>
</dbReference>
<evidence type="ECO:0000256" key="2">
    <source>
        <dbReference type="HAMAP-Rule" id="MF_01940"/>
    </source>
</evidence>
<dbReference type="RefSeq" id="WP_093671890.1">
    <property type="nucleotide sequence ID" value="NZ_FOOY01000010.1"/>
</dbReference>
<gene>
    <name evidence="3" type="ORF">SAMN02982927_01658</name>
</gene>
<feature type="active site" description="Proton donor" evidence="2">
    <location>
        <position position="42"/>
    </location>
</feature>
<dbReference type="HAMAP" id="MF_01940">
    <property type="entry name" value="RNA_CPDase"/>
    <property type="match status" value="1"/>
</dbReference>
<dbReference type="NCBIfam" id="TIGR02258">
    <property type="entry name" value="2_5_ligase"/>
    <property type="match status" value="1"/>
</dbReference>
<keyword evidence="1 2" id="KW-0378">Hydrolase</keyword>
<accession>A0A1I2RXC0</accession>
<dbReference type="PANTHER" id="PTHR35561">
    <property type="entry name" value="RNA 2',3'-CYCLIC PHOSPHODIESTERASE"/>
    <property type="match status" value="1"/>
</dbReference>